<keyword evidence="3" id="KW-1185">Reference proteome</keyword>
<protein>
    <submittedName>
        <fullName evidence="2">Uncharacterized protein</fullName>
    </submittedName>
</protein>
<feature type="compositionally biased region" description="Basic and acidic residues" evidence="1">
    <location>
        <begin position="39"/>
        <end position="57"/>
    </location>
</feature>
<feature type="region of interest" description="Disordered" evidence="1">
    <location>
        <begin position="1"/>
        <end position="65"/>
    </location>
</feature>
<evidence type="ECO:0000313" key="2">
    <source>
        <dbReference type="EMBL" id="KAJ1143335.1"/>
    </source>
</evidence>
<gene>
    <name evidence="2" type="ORF">NDU88_009644</name>
</gene>
<comment type="caution">
    <text evidence="2">The sequence shown here is derived from an EMBL/GenBank/DDBJ whole genome shotgun (WGS) entry which is preliminary data.</text>
</comment>
<evidence type="ECO:0000313" key="3">
    <source>
        <dbReference type="Proteomes" id="UP001066276"/>
    </source>
</evidence>
<dbReference type="EMBL" id="JANPWB010000010">
    <property type="protein sequence ID" value="KAJ1143335.1"/>
    <property type="molecule type" value="Genomic_DNA"/>
</dbReference>
<organism evidence="2 3">
    <name type="scientific">Pleurodeles waltl</name>
    <name type="common">Iberian ribbed newt</name>
    <dbReference type="NCBI Taxonomy" id="8319"/>
    <lineage>
        <taxon>Eukaryota</taxon>
        <taxon>Metazoa</taxon>
        <taxon>Chordata</taxon>
        <taxon>Craniata</taxon>
        <taxon>Vertebrata</taxon>
        <taxon>Euteleostomi</taxon>
        <taxon>Amphibia</taxon>
        <taxon>Batrachia</taxon>
        <taxon>Caudata</taxon>
        <taxon>Salamandroidea</taxon>
        <taxon>Salamandridae</taxon>
        <taxon>Pleurodelinae</taxon>
        <taxon>Pleurodeles</taxon>
    </lineage>
</organism>
<dbReference type="AlphaFoldDB" id="A0AAV7QVW1"/>
<sequence length="166" mass="19038">MAQWQQHKRAAVQHHEKAREPQLGAMRAASAAAGCHGCRSLELRNHGHSESRGREPQDPGVLREPQDVDWNWRWKLRVLRQGANRPTRTWRTVDDKWGTFHPARDKKERVEPTWGALAQNSFITGRREKEDEDPGGDAQNLMRSTPALKMGTGKEEDGELPNTRHR</sequence>
<name>A0AAV7QVW1_PLEWA</name>
<dbReference type="Proteomes" id="UP001066276">
    <property type="component" value="Chromosome 6"/>
</dbReference>
<reference evidence="2" key="1">
    <citation type="journal article" date="2022" name="bioRxiv">
        <title>Sequencing and chromosome-scale assembly of the giantPleurodeles waltlgenome.</title>
        <authorList>
            <person name="Brown T."/>
            <person name="Elewa A."/>
            <person name="Iarovenko S."/>
            <person name="Subramanian E."/>
            <person name="Araus A.J."/>
            <person name="Petzold A."/>
            <person name="Susuki M."/>
            <person name="Suzuki K.-i.T."/>
            <person name="Hayashi T."/>
            <person name="Toyoda A."/>
            <person name="Oliveira C."/>
            <person name="Osipova E."/>
            <person name="Leigh N.D."/>
            <person name="Simon A."/>
            <person name="Yun M.H."/>
        </authorList>
    </citation>
    <scope>NUCLEOTIDE SEQUENCE</scope>
    <source>
        <strain evidence="2">20211129_DDA</strain>
        <tissue evidence="2">Liver</tissue>
    </source>
</reference>
<accession>A0AAV7QVW1</accession>
<feature type="region of interest" description="Disordered" evidence="1">
    <location>
        <begin position="104"/>
        <end position="166"/>
    </location>
</feature>
<evidence type="ECO:0000256" key="1">
    <source>
        <dbReference type="SAM" id="MobiDB-lite"/>
    </source>
</evidence>
<feature type="compositionally biased region" description="Basic residues" evidence="1">
    <location>
        <begin position="1"/>
        <end position="12"/>
    </location>
</feature>
<proteinExistence type="predicted"/>